<proteinExistence type="predicted"/>
<organism evidence="4 5">
    <name type="scientific">Fodinibius salsisoli</name>
    <dbReference type="NCBI Taxonomy" id="2820877"/>
    <lineage>
        <taxon>Bacteria</taxon>
        <taxon>Pseudomonadati</taxon>
        <taxon>Balneolota</taxon>
        <taxon>Balneolia</taxon>
        <taxon>Balneolales</taxon>
        <taxon>Balneolaceae</taxon>
        <taxon>Fodinibius</taxon>
    </lineage>
</organism>
<evidence type="ECO:0000313" key="5">
    <source>
        <dbReference type="Proteomes" id="UP001207918"/>
    </source>
</evidence>
<dbReference type="InterPro" id="IPR008929">
    <property type="entry name" value="Chondroitin_lyas"/>
</dbReference>
<dbReference type="RefSeq" id="WP_265765358.1">
    <property type="nucleotide sequence ID" value="NZ_JAGGJA010000004.1"/>
</dbReference>
<dbReference type="Proteomes" id="UP001207918">
    <property type="component" value="Unassembled WGS sequence"/>
</dbReference>
<evidence type="ECO:0000259" key="3">
    <source>
        <dbReference type="Pfam" id="PF05426"/>
    </source>
</evidence>
<dbReference type="Gene3D" id="1.50.10.100">
    <property type="entry name" value="Chondroitin AC/alginate lyase"/>
    <property type="match status" value="1"/>
</dbReference>
<comment type="caution">
    <text evidence="4">The sequence shown here is derived from an EMBL/GenBank/DDBJ whole genome shotgun (WGS) entry which is preliminary data.</text>
</comment>
<protein>
    <submittedName>
        <fullName evidence="4">Alginate lyase family protein</fullName>
    </submittedName>
</protein>
<dbReference type="Pfam" id="PF05426">
    <property type="entry name" value="Alginate_lyase"/>
    <property type="match status" value="1"/>
</dbReference>
<dbReference type="InterPro" id="IPR008397">
    <property type="entry name" value="Alginate_lyase_dom"/>
</dbReference>
<reference evidence="4 5" key="1">
    <citation type="submission" date="2021-03" db="EMBL/GenBank/DDBJ databases">
        <title>Aliifodinibius sp. nov., a new bacterium isolated from saline soil.</title>
        <authorList>
            <person name="Galisteo C."/>
            <person name="De La Haba R."/>
            <person name="Sanchez-Porro C."/>
            <person name="Ventosa A."/>
        </authorList>
    </citation>
    <scope>NUCLEOTIDE SEQUENCE [LARGE SCALE GENOMIC DNA]</scope>
    <source>
        <strain evidence="4 5">1BSP15-2V2</strain>
    </source>
</reference>
<evidence type="ECO:0000256" key="2">
    <source>
        <dbReference type="ARBA" id="ARBA00023239"/>
    </source>
</evidence>
<dbReference type="SUPFAM" id="SSF48230">
    <property type="entry name" value="Chondroitin AC/alginate lyase"/>
    <property type="match status" value="1"/>
</dbReference>
<sequence>MKISFYLLFLGIFLSLLPGCKENAQVTSSDKENKKDIVRGSQPSYPNLYIDSLTVASIQKEIKESGKAATAFNNFVTAKANAGLNKEPIAIPHITGDNETTVKDYCKTTLLLSIQWVFEEDSTQKRKYLQKTVDFLLQFSKNYSLSDHTPRETALLPMFEAYSIVRDALTNNERKSIDKWLLDQAQYYKNGLKLSGKLAINNWNTIRLNILTYISLITENEILYEHAISELKSFIPKNIYADGTSHDFEDRDAFAYHAYNLLFYAKIFKSIKLSGNISLYDEPDFSRVKKAVDFWEPYLLEPNKNQHIEFLDTKYPPDKERSDYNEFYNPATSIYVLEELMASEPRCINYITSIDPSITKYNLSFDYWVNRKMSK</sequence>
<accession>A0ABT3PL29</accession>
<feature type="domain" description="Alginate lyase" evidence="3">
    <location>
        <begin position="85"/>
        <end position="303"/>
    </location>
</feature>
<name>A0ABT3PL29_9BACT</name>
<evidence type="ECO:0000256" key="1">
    <source>
        <dbReference type="ARBA" id="ARBA00022729"/>
    </source>
</evidence>
<dbReference type="EMBL" id="JAGGJA010000004">
    <property type="protein sequence ID" value="MCW9706631.1"/>
    <property type="molecule type" value="Genomic_DNA"/>
</dbReference>
<keyword evidence="5" id="KW-1185">Reference proteome</keyword>
<keyword evidence="2 4" id="KW-0456">Lyase</keyword>
<keyword evidence="1" id="KW-0732">Signal</keyword>
<dbReference type="GO" id="GO:0016829">
    <property type="term" value="F:lyase activity"/>
    <property type="evidence" value="ECO:0007669"/>
    <property type="project" value="UniProtKB-KW"/>
</dbReference>
<evidence type="ECO:0000313" key="4">
    <source>
        <dbReference type="EMBL" id="MCW9706631.1"/>
    </source>
</evidence>
<gene>
    <name evidence="4" type="ORF">J6I44_07175</name>
</gene>